<dbReference type="Pfam" id="PF12931">
    <property type="entry name" value="TPR_Sec16"/>
    <property type="match status" value="1"/>
</dbReference>
<comment type="function">
    <text evidence="9 10">Involved in the initiation of assembly of the COPII coat required for the formation of transport vesicles from the endoplasmic reticulum (ER) and the selection of cargo molecules. Also involved in autophagy.</text>
</comment>
<feature type="compositionally biased region" description="Polar residues" evidence="11">
    <location>
        <begin position="887"/>
        <end position="897"/>
    </location>
</feature>
<evidence type="ECO:0000256" key="5">
    <source>
        <dbReference type="ARBA" id="ARBA00022892"/>
    </source>
</evidence>
<feature type="compositionally biased region" description="Basic and acidic residues" evidence="11">
    <location>
        <begin position="1647"/>
        <end position="1671"/>
    </location>
</feature>
<dbReference type="GO" id="GO:0070971">
    <property type="term" value="C:endoplasmic reticulum exit site"/>
    <property type="evidence" value="ECO:0007669"/>
    <property type="project" value="TreeGrafter"/>
</dbReference>
<keyword evidence="6 10" id="KW-0653">Protein transport</keyword>
<feature type="domain" description="Sec16 central conserved" evidence="13">
    <location>
        <begin position="922"/>
        <end position="1039"/>
    </location>
</feature>
<dbReference type="OrthoDB" id="8918678at2759"/>
<feature type="region of interest" description="Disordered" evidence="11">
    <location>
        <begin position="831"/>
        <end position="897"/>
    </location>
</feature>
<keyword evidence="4 10" id="KW-0256">Endoplasmic reticulum</keyword>
<evidence type="ECO:0000256" key="4">
    <source>
        <dbReference type="ARBA" id="ARBA00022824"/>
    </source>
</evidence>
<dbReference type="InterPro" id="IPR024298">
    <property type="entry name" value="Sec16_Sec23-bd"/>
</dbReference>
<feature type="compositionally biased region" description="Basic and acidic residues" evidence="11">
    <location>
        <begin position="503"/>
        <end position="512"/>
    </location>
</feature>
<feature type="compositionally biased region" description="Polar residues" evidence="11">
    <location>
        <begin position="1"/>
        <end position="18"/>
    </location>
</feature>
<feature type="compositionally biased region" description="Basic and acidic residues" evidence="11">
    <location>
        <begin position="237"/>
        <end position="249"/>
    </location>
</feature>
<dbReference type="GO" id="GO:0012507">
    <property type="term" value="C:ER to Golgi transport vesicle membrane"/>
    <property type="evidence" value="ECO:0007669"/>
    <property type="project" value="TreeGrafter"/>
</dbReference>
<comment type="similarity">
    <text evidence="2 10">Belongs to the SEC16 family.</text>
</comment>
<feature type="compositionally biased region" description="Polar residues" evidence="11">
    <location>
        <begin position="368"/>
        <end position="381"/>
    </location>
</feature>
<keyword evidence="16" id="KW-1185">Reference proteome</keyword>
<feature type="compositionally biased region" description="Polar residues" evidence="11">
    <location>
        <begin position="136"/>
        <end position="160"/>
    </location>
</feature>
<evidence type="ECO:0000256" key="3">
    <source>
        <dbReference type="ARBA" id="ARBA00022448"/>
    </source>
</evidence>
<feature type="compositionally biased region" description="Polar residues" evidence="11">
    <location>
        <begin position="785"/>
        <end position="796"/>
    </location>
</feature>
<feature type="compositionally biased region" description="Pro residues" evidence="11">
    <location>
        <begin position="1801"/>
        <end position="1814"/>
    </location>
</feature>
<feature type="compositionally biased region" description="Basic and acidic residues" evidence="11">
    <location>
        <begin position="256"/>
        <end position="269"/>
    </location>
</feature>
<feature type="compositionally biased region" description="Basic and acidic residues" evidence="11">
    <location>
        <begin position="388"/>
        <end position="398"/>
    </location>
</feature>
<dbReference type="FunFam" id="1.25.40.1030:FF:000008">
    <property type="entry name" value="Protein transport protein sec16"/>
    <property type="match status" value="1"/>
</dbReference>
<evidence type="ECO:0000256" key="8">
    <source>
        <dbReference type="ARBA" id="ARBA00023136"/>
    </source>
</evidence>
<dbReference type="CDD" id="cd09233">
    <property type="entry name" value="ACE1-Sec16-like"/>
    <property type="match status" value="1"/>
</dbReference>
<feature type="region of interest" description="Disordered" evidence="11">
    <location>
        <begin position="445"/>
        <end position="805"/>
    </location>
</feature>
<protein>
    <recommendedName>
        <fullName evidence="10">Protein transport protein sec16</fullName>
    </recommendedName>
</protein>
<dbReference type="GO" id="GO:0006914">
    <property type="term" value="P:autophagy"/>
    <property type="evidence" value="ECO:0007669"/>
    <property type="project" value="UniProtKB-KW"/>
</dbReference>
<feature type="compositionally biased region" description="Low complexity" evidence="11">
    <location>
        <begin position="840"/>
        <end position="853"/>
    </location>
</feature>
<feature type="compositionally biased region" description="Pro residues" evidence="11">
    <location>
        <begin position="610"/>
        <end position="627"/>
    </location>
</feature>
<dbReference type="PANTHER" id="PTHR13402">
    <property type="entry name" value="RGPR-RELATED"/>
    <property type="match status" value="1"/>
</dbReference>
<evidence type="ECO:0000259" key="13">
    <source>
        <dbReference type="Pfam" id="PF12932"/>
    </source>
</evidence>
<dbReference type="GO" id="GO:0005789">
    <property type="term" value="C:endoplasmic reticulum membrane"/>
    <property type="evidence" value="ECO:0007669"/>
    <property type="project" value="UniProtKB-SubCell"/>
</dbReference>
<dbReference type="STRING" id="2070753.A0A3A2ZTT9"/>
<feature type="compositionally biased region" description="Polar residues" evidence="11">
    <location>
        <begin position="54"/>
        <end position="65"/>
    </location>
</feature>
<keyword evidence="5 10" id="KW-0931">ER-Golgi transport</keyword>
<evidence type="ECO:0000256" key="1">
    <source>
        <dbReference type="ARBA" id="ARBA00004397"/>
    </source>
</evidence>
<feature type="compositionally biased region" description="Polar residues" evidence="11">
    <location>
        <begin position="629"/>
        <end position="641"/>
    </location>
</feature>
<evidence type="ECO:0000256" key="6">
    <source>
        <dbReference type="ARBA" id="ARBA00022927"/>
    </source>
</evidence>
<organism evidence="15 16">
    <name type="scientific">Aspergillus sclerotialis</name>
    <dbReference type="NCBI Taxonomy" id="2070753"/>
    <lineage>
        <taxon>Eukaryota</taxon>
        <taxon>Fungi</taxon>
        <taxon>Dikarya</taxon>
        <taxon>Ascomycota</taxon>
        <taxon>Pezizomycotina</taxon>
        <taxon>Eurotiomycetes</taxon>
        <taxon>Eurotiomycetidae</taxon>
        <taxon>Eurotiales</taxon>
        <taxon>Aspergillaceae</taxon>
        <taxon>Aspergillus</taxon>
        <taxon>Aspergillus subgen. Polypaecilum</taxon>
    </lineage>
</organism>
<evidence type="ECO:0000313" key="15">
    <source>
        <dbReference type="EMBL" id="RJE26130.1"/>
    </source>
</evidence>
<dbReference type="InterPro" id="IPR024468">
    <property type="entry name" value="Sec16_N"/>
</dbReference>
<sequence>MAHNMTSSDEGSDWNSMSKPHDESIPIVTNSDNLALDSKDQEIEPPDLPVHVASASQDMESSAVSNAPDIQPSTESQEQTAPTAATSNTPPNSGLNTAADATPEPSAPHAHAVSVEQGMEPSVESSAPEIHAAAESQEQTAPAEAPSNSTGNAAETSTAGATLATPIDNNVPKLDGHNNGASDSLSARESVGEAQLDDLPSHPETTKTSSSPPPERSAVSSTEGDKFEPPIPASDSHVWKGDYGGDKDGAATNGDSDTRDHEFWGKESGDGEEDFFNQLNSQTKPIYETPETESRFDEGVPLLDENNGTPAKPTTKTASQIDQIFKDDEDEAAGFFSEVQKSATQEPPHLNRKSTSEVIASVGGAQDSPINETLPASQQFDSHLADPTSHKEVKKASSEEDLAARWQAALDDDDDDLLLEDEIGDDSTADQYAVAQDINVPVNNAAGLDRPFETPTTSARPPPPLTSFVPHQPSTSELLQGVTAPSYFTRPTRPNLAATRAESFAERSKEGYKSPYDIPMDLTRPRRPVASQKPVVVQPGNAPAAPPRSSSIPPPTAASMQTGAPPPAASVPPPKNFYEELPPPPQRPRPASSGRYTPDSNAPAAGFSSRPPPPPPTNPYTNIPPVPESSAQSYGAPQLQQPERLDPYANTLAPNPPAMPSTASRYSPKPPGSQAGPKPSPSPRYSPAPPPSSAPPRNRYASQPPVAPTQGAAHPFQPRTSSPLAYHEKISHQHEEHPPVQPAASASPPNVLQPRHSIDHSSQAPLAFGDAADTTKGAIHENAPSLMNEQQTSSPRNPYAPPAYVNEFSQRLAPVASGAPAFSAITSRDVPQAGNQQFAPPRRSQTQSPSRQQHAGPSLPMQSVDTFQRPASAHDSSSPIKEVSPYAPSQVSARNRAASQHLQFVPPNDGQQLDPLERWKGAPIVSFGFGGVVTSCFPRHIPRYVAGQAAPMIKSTPGEVKVSQLKDWIPATESIVQHPGPLKTKSKKKDLLAWLSSKVAAFENEGLSEISQVDPDSHKRHDEKILLWKIVRVMVEHDGALDGSDSLQASLRNVIFPNLQNQEFAQTYGGGFTGASSFQPSDVPSQPDAVNAQLVDSLRNDLVIGDRQKAVWAAVDSRLWGHAMVIASTLDKSVWKQVVQEFVRREVRSTTGNTESLAALYEIFAGNIEESIDELVPPSARAGLQMISKVNGSGPTKNALDGLDRWRDTLGLVLSNRSPDDYHALLALGKLLSSYGRIEAAHICYIFSRVAVFSGSDDPQANIVLLGADHQRFPSSFYQDEDAILLTEVYEYAISVLAGASTATLPHLLAFKLLYAQSLADNGRKSEALQYCDLIAAALRASTRPSAYHHQHLFSEVGDLSARLRQTTSDGGSWISRPSMEKVSGSMWARFNSFVSGEDSDAASTGSGKAGDADIGPFAKISGTPTVSRSPSVSDFYGSYPGSGSGGQPIPPNGPSRYHPASQYAPNSSPEQLRGRSSFDSQRSGFGFGQRRNSQEISTPDHGMYHGGSLYNSPSAAGYQSTPPQSSYMPLAPVEEDMTYQGQSEGPYASMQPPPVDGVPYQHPISAPDQFGGPLYNQNPTAMPPSDSVGYMPPTSTGGYEPPGSDALGISTPGSKEDAAEEGSQTNKPFMEDDDSDIAARAANLQKAEKERKDREADEAFRKAAEEDAKKPPPPKKSWFGGWFGGGKKNDDNLGGPIRAKLGEENSFYYDTELKKWVNKKDPKSATPVRATPPPPKASAPPTRTGSATSMPPPVPSPMPMNTDNRPSTSGGAPTAPSSDSLGVPRPIDTMGRSASSGAVPKPPSAAGPPPPRPALSNANSIDDLLGAPQARKGNTVRGKKKGRGYVDVMAK</sequence>
<feature type="compositionally biased region" description="Basic and acidic residues" evidence="11">
    <location>
        <begin position="1712"/>
        <end position="1724"/>
    </location>
</feature>
<feature type="compositionally biased region" description="Basic and acidic residues" evidence="11">
    <location>
        <begin position="726"/>
        <end position="738"/>
    </location>
</feature>
<evidence type="ECO:0000259" key="14">
    <source>
        <dbReference type="Pfam" id="PF12935"/>
    </source>
</evidence>
<dbReference type="GO" id="GO:0070973">
    <property type="term" value="P:protein localization to endoplasmic reticulum exit site"/>
    <property type="evidence" value="ECO:0007669"/>
    <property type="project" value="TreeGrafter"/>
</dbReference>
<keyword evidence="8 10" id="KW-0472">Membrane</keyword>
<keyword evidence="3 10" id="KW-0813">Transport</keyword>
<gene>
    <name evidence="15" type="ORF">PHISCL_01573</name>
</gene>
<feature type="compositionally biased region" description="Polar residues" evidence="11">
    <location>
        <begin position="1762"/>
        <end position="1781"/>
    </location>
</feature>
<dbReference type="Proteomes" id="UP000266188">
    <property type="component" value="Unassembled WGS sequence"/>
</dbReference>
<dbReference type="PANTHER" id="PTHR13402:SF6">
    <property type="entry name" value="SECRETORY 16, ISOFORM I"/>
    <property type="match status" value="1"/>
</dbReference>
<feature type="compositionally biased region" description="Polar residues" evidence="11">
    <location>
        <begin position="306"/>
        <end position="317"/>
    </location>
</feature>
<feature type="region of interest" description="Disordered" evidence="11">
    <location>
        <begin position="339"/>
        <end position="400"/>
    </location>
</feature>
<feature type="compositionally biased region" description="Low complexity" evidence="11">
    <location>
        <begin position="80"/>
        <end position="93"/>
    </location>
</feature>
<evidence type="ECO:0000313" key="16">
    <source>
        <dbReference type="Proteomes" id="UP000266188"/>
    </source>
</evidence>
<comment type="subcellular location">
    <subcellularLocation>
        <location evidence="1">Endoplasmic reticulum membrane</location>
        <topology evidence="1">Peripheral membrane protein</topology>
        <orientation evidence="1">Cytoplasmic side</orientation>
    </subcellularLocation>
</comment>
<feature type="domain" description="Sec16 N-terminal" evidence="14">
    <location>
        <begin position="264"/>
        <end position="470"/>
    </location>
</feature>
<keyword evidence="7 10" id="KW-0072">Autophagy</keyword>
<feature type="compositionally biased region" description="Polar residues" evidence="11">
    <location>
        <begin position="1423"/>
        <end position="1433"/>
    </location>
</feature>
<dbReference type="Pfam" id="PF12932">
    <property type="entry name" value="Sec16"/>
    <property type="match status" value="1"/>
</dbReference>
<feature type="region of interest" description="Disordered" evidence="11">
    <location>
        <begin position="1"/>
        <end position="317"/>
    </location>
</feature>
<dbReference type="EMBL" id="MVGC01000029">
    <property type="protein sequence ID" value="RJE26130.1"/>
    <property type="molecule type" value="Genomic_DNA"/>
</dbReference>
<reference evidence="16" key="1">
    <citation type="submission" date="2017-02" db="EMBL/GenBank/DDBJ databases">
        <authorList>
            <person name="Tafer H."/>
            <person name="Lopandic K."/>
        </authorList>
    </citation>
    <scope>NUCLEOTIDE SEQUENCE [LARGE SCALE GENOMIC DNA]</scope>
    <source>
        <strain evidence="16">CBS 366.77</strain>
    </source>
</reference>
<dbReference type="Pfam" id="PF12935">
    <property type="entry name" value="Sec16_N"/>
    <property type="match status" value="1"/>
</dbReference>
<proteinExistence type="inferred from homology"/>
<feature type="region of interest" description="Disordered" evidence="11">
    <location>
        <begin position="1399"/>
        <end position="1852"/>
    </location>
</feature>
<evidence type="ECO:0000256" key="9">
    <source>
        <dbReference type="ARBA" id="ARBA00024687"/>
    </source>
</evidence>
<feature type="compositionally biased region" description="Pro residues" evidence="11">
    <location>
        <begin position="678"/>
        <end position="694"/>
    </location>
</feature>
<evidence type="ECO:0000259" key="12">
    <source>
        <dbReference type="Pfam" id="PF12931"/>
    </source>
</evidence>
<comment type="caution">
    <text evidence="15">The sequence shown here is derived from an EMBL/GenBank/DDBJ whole genome shotgun (WGS) entry which is preliminary data.</text>
</comment>
<accession>A0A3A2ZTT9</accession>
<evidence type="ECO:0000256" key="2">
    <source>
        <dbReference type="ARBA" id="ARBA00005927"/>
    </source>
</evidence>
<name>A0A3A2ZTT9_9EURO</name>
<evidence type="ECO:0000256" key="10">
    <source>
        <dbReference type="RuleBase" id="RU364101"/>
    </source>
</evidence>
<evidence type="ECO:0000256" key="7">
    <source>
        <dbReference type="ARBA" id="ARBA00023006"/>
    </source>
</evidence>
<dbReference type="GO" id="GO:0015031">
    <property type="term" value="P:protein transport"/>
    <property type="evidence" value="ECO:0007669"/>
    <property type="project" value="UniProtKB-KW"/>
</dbReference>
<dbReference type="GO" id="GO:0016192">
    <property type="term" value="P:vesicle-mediated transport"/>
    <property type="evidence" value="ECO:0007669"/>
    <property type="project" value="UniProtKB-KW"/>
</dbReference>
<dbReference type="GO" id="GO:0007030">
    <property type="term" value="P:Golgi organization"/>
    <property type="evidence" value="ECO:0007669"/>
    <property type="project" value="TreeGrafter"/>
</dbReference>
<evidence type="ECO:0000256" key="11">
    <source>
        <dbReference type="SAM" id="MobiDB-lite"/>
    </source>
</evidence>
<feature type="domain" description="Sec16 Sec23-binding" evidence="12">
    <location>
        <begin position="1099"/>
        <end position="1398"/>
    </location>
</feature>
<dbReference type="Gene3D" id="1.25.40.1030">
    <property type="match status" value="1"/>
</dbReference>
<feature type="compositionally biased region" description="Polar residues" evidence="11">
    <location>
        <begin position="1510"/>
        <end position="1528"/>
    </location>
</feature>
<dbReference type="InterPro" id="IPR024340">
    <property type="entry name" value="Sec16_CCD"/>
</dbReference>
<feature type="compositionally biased region" description="Pro residues" evidence="11">
    <location>
        <begin position="564"/>
        <end position="588"/>
    </location>
</feature>